<dbReference type="Pfam" id="PF05965">
    <property type="entry name" value="FYRC"/>
    <property type="match status" value="1"/>
</dbReference>
<sequence>MEFSGMSKTSDDTFSYLSSSATAHPSLYKTLRYSPNNDFADKDLSHASHDDQVLRLVDAFHCPYNNNLRECESPQVSMVSAMCNRVVSPDTFSDFVDKSSEFGQPESLSETEKSTVPDKDDIVSVSKYPDLNEKSYPCVVHKVAADSASPSSNVVSDIACIPSPCNGSLSRPGSNSDLSSHVEKSEAVKDVNGCCRPTDTPPLHDQERAKMDLDKLDETIDYVLSFARSDEPCEGMFVLSCRAREFAVTSSPNLRANTPSSGLITSPTISPAPSPHSNNLNSPILQTCKAQTALQSNNSCNIVSQQSMQRYIVDQTHGIIQLSSNSPQCVSAHYSNQGVSFVQLCPDSSTNPVLQVTQHHIVSQIGQTLTTTAAHVLFHPNVLHSFQNHTGQPAQFTLPHSTLSTAPIQRIRTPILSPVKANIVQTKNQINKTSLSSDANATPYSMPNHVPEGGNPSFPNPVSINPSNICVVQTPMQSTQSLLGGALNTSVPMGAMDDAKCSLAVSASGDKKCVQANTSVTFRHPIIPANSSISLIPVSSVGVTSNHTLTTTSNINTTFCQSTTGISRKRSHSSVPGSNKRRKTVGSPPFPVNSINKNPTTQEACSTNSGAQEHIDKLKGVDPKLLVSAPTLQPFSSVLPPSGMCDSASTVATEDVFLQMRGLKYLRGPMSLKLPKCIDSTTSSKVVDSYLTQHLKLILPHSLNVYHPKIRNLPSVECNSVRASPEPPSFENNMKALFSRMNQFSKQHSKDIYNEKVSYECNKLSGESLTPQSLLHMFSHNPSNSLERTEADRCTPPLALYHMPNPRLLCQPIHLAPCVERSFQSVCSSISDSNVSDVKLENNLSGISNVSNSVTKEVSLSGDLHARSQFVDLETGETMIMPHSKPTEKLFDSTLTENDKLHITFTVNPSTVNISKIIHRISELLNVEESSIDFQITRSGAQITLDQNQSQSEVVMRSLETHLRQQFTPLSLHFEKDSSKDELCQEVRSSHLMQCNVLESSPSLRHPSSNIPQSNLCKMECDTSGKTDCSLSSTQEACRYTEETVSVNSLVASRHRSVKSCKGCGKAVSPNVQRKWLDDLSTITGITMSLENSVDFVFCSNDCLYSFARVLASHHNRCLDTVPDHSAQSDLLNSNGYNFDQQRQLIMTDFPCSMPILLQSSLSKSKSSNLKRQHSQQSVSNKRRSANASGPQSKLRKWQGIRWRSYSSENSHSFDLSSRCVSENDITSTMKANLAVMRASHSDDKRVCVLCQQAGDAPEDGPGRLLPLDVNNWIHINCALWCYEVYETVGGSLNNLDVWLAKAKETNCSHCGLTGAGLPCYNPKCSCVYHVPCAIKIRCMFFTDRGMYCPQHQTKEFHPMQLSSLVVSRRVYINRDENSQVARVVHEDNDKHIVRIGGVSLHSVGQLLPHQIDSGNFHNLRNIYPTGMCATRIYWSMRRPRARAKYVCEILEKDCHPFFRITAVDKGMEDVSVTHETCDGAWQIILSRIESLFKEHKLVRVFPQLLKGEDLFGLNESHIVRAIESLPGVDGLRDYVFNFGRLELISEMPLAINPSGCARSEPKMQTYLKRLHDSGEFSSPSSHRTGILPGVRRLPHSGFCGLSYNNMDNTISKQYQSNRFQQYRKLKSEAKSNVTLGRSRIQGLGLFAARDLESQTMVIEYIGELIRLEVANRREKQYEARNKGIYMFRLDEDTVIDATVCGGLARYINHSCQPNCYAEHLNFGDHSHIVIITNRRVKKGEELSYDYNFDLEDRSDKIPCLCRAPNCRKWMN</sequence>
<keyword evidence="6" id="KW-0479">Metal-binding</keyword>
<evidence type="ECO:0000256" key="1">
    <source>
        <dbReference type="ARBA" id="ARBA00004123"/>
    </source>
</evidence>
<evidence type="ECO:0000256" key="4">
    <source>
        <dbReference type="ARBA" id="ARBA00022679"/>
    </source>
</evidence>
<evidence type="ECO:0000313" key="18">
    <source>
        <dbReference type="Proteomes" id="UP000050795"/>
    </source>
</evidence>
<keyword evidence="7" id="KW-0677">Repeat</keyword>
<keyword evidence="11" id="KW-0805">Transcription regulation</keyword>
<evidence type="ECO:0000259" key="15">
    <source>
        <dbReference type="PROSITE" id="PS50280"/>
    </source>
</evidence>
<dbReference type="Proteomes" id="UP000050795">
    <property type="component" value="Unassembled WGS sequence"/>
</dbReference>
<evidence type="ECO:0000256" key="13">
    <source>
        <dbReference type="ARBA" id="ARBA00023242"/>
    </source>
</evidence>
<dbReference type="Pfam" id="PF13832">
    <property type="entry name" value="zf-HC5HC2H_2"/>
    <property type="match status" value="1"/>
</dbReference>
<dbReference type="SMART" id="SM00317">
    <property type="entry name" value="SET"/>
    <property type="match status" value="1"/>
</dbReference>
<dbReference type="CDD" id="cd19171">
    <property type="entry name" value="SET_KMT2C_2D"/>
    <property type="match status" value="1"/>
</dbReference>
<evidence type="ECO:0000256" key="9">
    <source>
        <dbReference type="ARBA" id="ARBA00022833"/>
    </source>
</evidence>
<dbReference type="GO" id="GO:0032259">
    <property type="term" value="P:methylation"/>
    <property type="evidence" value="ECO:0007669"/>
    <property type="project" value="UniProtKB-KW"/>
</dbReference>
<dbReference type="PANTHER" id="PTHR45888">
    <property type="entry name" value="HL01030P-RELATED"/>
    <property type="match status" value="1"/>
</dbReference>
<keyword evidence="12" id="KW-0804">Transcription</keyword>
<dbReference type="InterPro" id="IPR046341">
    <property type="entry name" value="SET_dom_sf"/>
</dbReference>
<keyword evidence="5" id="KW-0949">S-adenosyl-L-methionine</keyword>
<keyword evidence="10" id="KW-0156">Chromatin regulator</keyword>
<dbReference type="GO" id="GO:0042800">
    <property type="term" value="F:histone H3K4 methyltransferase activity"/>
    <property type="evidence" value="ECO:0007669"/>
    <property type="project" value="TreeGrafter"/>
</dbReference>
<dbReference type="PANTHER" id="PTHR45888:SF6">
    <property type="entry name" value="HL01030P-RELATED"/>
    <property type="match status" value="1"/>
</dbReference>
<dbReference type="InterPro" id="IPR001214">
    <property type="entry name" value="SET_dom"/>
</dbReference>
<feature type="domain" description="PHD-type" evidence="17">
    <location>
        <begin position="1245"/>
        <end position="1353"/>
    </location>
</feature>
<evidence type="ECO:0000259" key="17">
    <source>
        <dbReference type="PROSITE" id="PS51805"/>
    </source>
</evidence>
<feature type="compositionally biased region" description="Polar residues" evidence="14">
    <location>
        <begin position="593"/>
        <end position="606"/>
    </location>
</feature>
<reference evidence="19 20" key="2">
    <citation type="submission" date="2023-11" db="UniProtKB">
        <authorList>
            <consortium name="WormBaseParasite"/>
        </authorList>
    </citation>
    <scope>IDENTIFICATION</scope>
</reference>
<dbReference type="GO" id="GO:0044666">
    <property type="term" value="C:MLL3/4 complex"/>
    <property type="evidence" value="ECO:0007669"/>
    <property type="project" value="TreeGrafter"/>
</dbReference>
<evidence type="ECO:0000313" key="19">
    <source>
        <dbReference type="WBParaSite" id="TREG1_78630.1"/>
    </source>
</evidence>
<dbReference type="SMART" id="SM00541">
    <property type="entry name" value="FYRN"/>
    <property type="match status" value="1"/>
</dbReference>
<name>A0AA85K7L0_TRIRE</name>
<dbReference type="InterPro" id="IPR003616">
    <property type="entry name" value="Post-SET_dom"/>
</dbReference>
<comment type="subcellular location">
    <subcellularLocation>
        <location evidence="1">Nucleus</location>
    </subcellularLocation>
</comment>
<dbReference type="GO" id="GO:0045944">
    <property type="term" value="P:positive regulation of transcription by RNA polymerase II"/>
    <property type="evidence" value="ECO:0007669"/>
    <property type="project" value="TreeGrafter"/>
</dbReference>
<accession>A0AA85K7L0</accession>
<evidence type="ECO:0000256" key="7">
    <source>
        <dbReference type="ARBA" id="ARBA00022737"/>
    </source>
</evidence>
<dbReference type="InterPro" id="IPR003888">
    <property type="entry name" value="FYrich_N"/>
</dbReference>
<dbReference type="InterPro" id="IPR034732">
    <property type="entry name" value="EPHD"/>
</dbReference>
<evidence type="ECO:0000256" key="6">
    <source>
        <dbReference type="ARBA" id="ARBA00022723"/>
    </source>
</evidence>
<evidence type="ECO:0000256" key="12">
    <source>
        <dbReference type="ARBA" id="ARBA00023163"/>
    </source>
</evidence>
<dbReference type="SUPFAM" id="SSF82199">
    <property type="entry name" value="SET domain"/>
    <property type="match status" value="1"/>
</dbReference>
<dbReference type="Pfam" id="PF05964">
    <property type="entry name" value="FYRN"/>
    <property type="match status" value="1"/>
</dbReference>
<evidence type="ECO:0000256" key="14">
    <source>
        <dbReference type="SAM" id="MobiDB-lite"/>
    </source>
</evidence>
<feature type="domain" description="Post-SET" evidence="16">
    <location>
        <begin position="1756"/>
        <end position="1772"/>
    </location>
</feature>
<dbReference type="SMART" id="SM00542">
    <property type="entry name" value="FYRC"/>
    <property type="match status" value="1"/>
</dbReference>
<dbReference type="SMART" id="SM00508">
    <property type="entry name" value="PostSET"/>
    <property type="match status" value="1"/>
</dbReference>
<keyword evidence="13" id="KW-0539">Nucleus</keyword>
<dbReference type="Gene3D" id="2.170.270.10">
    <property type="entry name" value="SET domain"/>
    <property type="match status" value="1"/>
</dbReference>
<keyword evidence="18" id="KW-1185">Reference proteome</keyword>
<dbReference type="WBParaSite" id="TREG1_78630.1">
    <property type="protein sequence ID" value="TREG1_78630.1"/>
    <property type="gene ID" value="TREG1_78630"/>
</dbReference>
<dbReference type="InterPro" id="IPR003889">
    <property type="entry name" value="FYrich_C"/>
</dbReference>
<feature type="region of interest" description="Disordered" evidence="14">
    <location>
        <begin position="562"/>
        <end position="606"/>
    </location>
</feature>
<dbReference type="PROSITE" id="PS50868">
    <property type="entry name" value="POST_SET"/>
    <property type="match status" value="1"/>
</dbReference>
<evidence type="ECO:0000256" key="8">
    <source>
        <dbReference type="ARBA" id="ARBA00022771"/>
    </source>
</evidence>
<dbReference type="Gene3D" id="3.30.160.360">
    <property type="match status" value="1"/>
</dbReference>
<evidence type="ECO:0000256" key="2">
    <source>
        <dbReference type="ARBA" id="ARBA00022553"/>
    </source>
</evidence>
<dbReference type="GO" id="GO:0003713">
    <property type="term" value="F:transcription coactivator activity"/>
    <property type="evidence" value="ECO:0007669"/>
    <property type="project" value="TreeGrafter"/>
</dbReference>
<evidence type="ECO:0000256" key="3">
    <source>
        <dbReference type="ARBA" id="ARBA00022603"/>
    </source>
</evidence>
<dbReference type="PROSITE" id="PS51542">
    <property type="entry name" value="FYRN"/>
    <property type="match status" value="1"/>
</dbReference>
<organism evidence="18 20">
    <name type="scientific">Trichobilharzia regenti</name>
    <name type="common">Nasal bird schistosome</name>
    <dbReference type="NCBI Taxonomy" id="157069"/>
    <lineage>
        <taxon>Eukaryota</taxon>
        <taxon>Metazoa</taxon>
        <taxon>Spiralia</taxon>
        <taxon>Lophotrochozoa</taxon>
        <taxon>Platyhelminthes</taxon>
        <taxon>Trematoda</taxon>
        <taxon>Digenea</taxon>
        <taxon>Strigeidida</taxon>
        <taxon>Schistosomatoidea</taxon>
        <taxon>Schistosomatidae</taxon>
        <taxon>Trichobilharzia</taxon>
    </lineage>
</organism>
<proteinExistence type="predicted"/>
<protein>
    <recommendedName>
        <fullName evidence="21">Histone-lysine N-methyltransferase</fullName>
    </recommendedName>
</protein>
<keyword evidence="4" id="KW-0808">Transferase</keyword>
<evidence type="ECO:0000256" key="11">
    <source>
        <dbReference type="ARBA" id="ARBA00023015"/>
    </source>
</evidence>
<dbReference type="Pfam" id="PF00856">
    <property type="entry name" value="SET"/>
    <property type="match status" value="1"/>
</dbReference>
<dbReference type="FunFam" id="3.30.40.10:FF:000002">
    <property type="entry name" value="Histone-lysine N-methyltransferase"/>
    <property type="match status" value="1"/>
</dbReference>
<feature type="region of interest" description="Disordered" evidence="14">
    <location>
        <begin position="1163"/>
        <end position="1196"/>
    </location>
</feature>
<dbReference type="PROSITE" id="PS50280">
    <property type="entry name" value="SET"/>
    <property type="match status" value="1"/>
</dbReference>
<evidence type="ECO:0008006" key="21">
    <source>
        <dbReference type="Google" id="ProtNLM"/>
    </source>
</evidence>
<feature type="compositionally biased region" description="Polar residues" evidence="14">
    <location>
        <begin position="1175"/>
        <end position="1192"/>
    </location>
</feature>
<evidence type="ECO:0000313" key="20">
    <source>
        <dbReference type="WBParaSite" id="TREG1_78630.2"/>
    </source>
</evidence>
<dbReference type="Gene3D" id="3.30.40.10">
    <property type="entry name" value="Zinc/RING finger domain, C3HC4 (zinc finger)"/>
    <property type="match status" value="1"/>
</dbReference>
<keyword evidence="2" id="KW-0597">Phosphoprotein</keyword>
<feature type="domain" description="SET" evidence="15">
    <location>
        <begin position="1632"/>
        <end position="1748"/>
    </location>
</feature>
<keyword evidence="8" id="KW-0863">Zinc-finger</keyword>
<evidence type="ECO:0000256" key="10">
    <source>
        <dbReference type="ARBA" id="ARBA00022853"/>
    </source>
</evidence>
<reference evidence="18" key="1">
    <citation type="submission" date="2022-06" db="EMBL/GenBank/DDBJ databases">
        <authorList>
            <person name="Berger JAMES D."/>
            <person name="Berger JAMES D."/>
        </authorList>
    </citation>
    <scope>NUCLEOTIDE SEQUENCE [LARGE SCALE GENOMIC DNA]</scope>
</reference>
<evidence type="ECO:0000256" key="5">
    <source>
        <dbReference type="ARBA" id="ARBA00022691"/>
    </source>
</evidence>
<dbReference type="InterPro" id="IPR013083">
    <property type="entry name" value="Znf_RING/FYVE/PHD"/>
</dbReference>
<keyword evidence="3" id="KW-0489">Methyltransferase</keyword>
<dbReference type="PROSITE" id="PS51543">
    <property type="entry name" value="FYRC"/>
    <property type="match status" value="1"/>
</dbReference>
<dbReference type="PROSITE" id="PS51805">
    <property type="entry name" value="EPHD"/>
    <property type="match status" value="1"/>
</dbReference>
<dbReference type="GO" id="GO:0008270">
    <property type="term" value="F:zinc ion binding"/>
    <property type="evidence" value="ECO:0007669"/>
    <property type="project" value="UniProtKB-KW"/>
</dbReference>
<dbReference type="WBParaSite" id="TREG1_78630.2">
    <property type="protein sequence ID" value="TREG1_78630.2"/>
    <property type="gene ID" value="TREG1_78630"/>
</dbReference>
<keyword evidence="9" id="KW-0862">Zinc</keyword>
<evidence type="ECO:0000259" key="16">
    <source>
        <dbReference type="PROSITE" id="PS50868"/>
    </source>
</evidence>